<dbReference type="AlphaFoldDB" id="A0AAD6WKR8"/>
<dbReference type="EMBL" id="JARJCM010000400">
    <property type="protein sequence ID" value="KAJ7017498.1"/>
    <property type="molecule type" value="Genomic_DNA"/>
</dbReference>
<evidence type="ECO:0000313" key="2">
    <source>
        <dbReference type="Proteomes" id="UP001218188"/>
    </source>
</evidence>
<name>A0AAD6WKR8_9AGAR</name>
<reference evidence="1" key="1">
    <citation type="submission" date="2023-03" db="EMBL/GenBank/DDBJ databases">
        <title>Massive genome expansion in bonnet fungi (Mycena s.s.) driven by repeated elements and novel gene families across ecological guilds.</title>
        <authorList>
            <consortium name="Lawrence Berkeley National Laboratory"/>
            <person name="Harder C.B."/>
            <person name="Miyauchi S."/>
            <person name="Viragh M."/>
            <person name="Kuo A."/>
            <person name="Thoen E."/>
            <person name="Andreopoulos B."/>
            <person name="Lu D."/>
            <person name="Skrede I."/>
            <person name="Drula E."/>
            <person name="Henrissat B."/>
            <person name="Morin E."/>
            <person name="Kohler A."/>
            <person name="Barry K."/>
            <person name="LaButti K."/>
            <person name="Morin E."/>
            <person name="Salamov A."/>
            <person name="Lipzen A."/>
            <person name="Mereny Z."/>
            <person name="Hegedus B."/>
            <person name="Baldrian P."/>
            <person name="Stursova M."/>
            <person name="Weitz H."/>
            <person name="Taylor A."/>
            <person name="Grigoriev I.V."/>
            <person name="Nagy L.G."/>
            <person name="Martin F."/>
            <person name="Kauserud H."/>
        </authorList>
    </citation>
    <scope>NUCLEOTIDE SEQUENCE</scope>
    <source>
        <strain evidence="1">CBHHK200</strain>
    </source>
</reference>
<organism evidence="1 2">
    <name type="scientific">Mycena alexandri</name>
    <dbReference type="NCBI Taxonomy" id="1745969"/>
    <lineage>
        <taxon>Eukaryota</taxon>
        <taxon>Fungi</taxon>
        <taxon>Dikarya</taxon>
        <taxon>Basidiomycota</taxon>
        <taxon>Agaricomycotina</taxon>
        <taxon>Agaricomycetes</taxon>
        <taxon>Agaricomycetidae</taxon>
        <taxon>Agaricales</taxon>
        <taxon>Marasmiineae</taxon>
        <taxon>Mycenaceae</taxon>
        <taxon>Mycena</taxon>
    </lineage>
</organism>
<evidence type="ECO:0000313" key="1">
    <source>
        <dbReference type="EMBL" id="KAJ7017498.1"/>
    </source>
</evidence>
<proteinExistence type="predicted"/>
<keyword evidence="2" id="KW-1185">Reference proteome</keyword>
<dbReference type="Proteomes" id="UP001218188">
    <property type="component" value="Unassembled WGS sequence"/>
</dbReference>
<accession>A0AAD6WKR8</accession>
<gene>
    <name evidence="1" type="ORF">C8F04DRAFT_1279271</name>
</gene>
<protein>
    <submittedName>
        <fullName evidence="1">Uncharacterized protein</fullName>
    </submittedName>
</protein>
<comment type="caution">
    <text evidence="1">The sequence shown here is derived from an EMBL/GenBank/DDBJ whole genome shotgun (WGS) entry which is preliminary data.</text>
</comment>
<sequence length="185" mass="20794">MVLHKTNLPPAEMIPDTQTAGHDPRYWCLPPMRGDLEEVVEVGNRFEFHLVSQGNQVGVWNDWTVAKSMVSGYLDGANKGHHTYAVYVREWQKHCQLGVHPHPVDPSGFSASTAASASTTRHRLQLVDLCARFFGLQLVDRRARSCRQKQSIPERSLTSQAIPGAPGFRSLRNPRRSVIKAMRLI</sequence>